<dbReference type="PANTHER" id="PTHR12839:SF7">
    <property type="entry name" value="REGULATOR OF NONSENSE TRANSCRIPTS 2"/>
    <property type="match status" value="1"/>
</dbReference>
<evidence type="ECO:0000259" key="4">
    <source>
        <dbReference type="SMART" id="SM00543"/>
    </source>
</evidence>
<dbReference type="InterPro" id="IPR007193">
    <property type="entry name" value="Upf2/Nmd2_C"/>
</dbReference>
<feature type="region of interest" description="Disordered" evidence="3">
    <location>
        <begin position="901"/>
        <end position="956"/>
    </location>
</feature>
<feature type="domain" description="MIF4G" evidence="4">
    <location>
        <begin position="368"/>
        <end position="554"/>
    </location>
</feature>
<dbReference type="PANTHER" id="PTHR12839">
    <property type="entry name" value="NONSENSE-MEDIATED MRNA DECAY PROTEIN 2 UP-FRAMESHIFT SUPPRESSOR 2"/>
    <property type="match status" value="1"/>
</dbReference>
<dbReference type="SMART" id="SM00543">
    <property type="entry name" value="MIF4G"/>
    <property type="match status" value="2"/>
</dbReference>
<feature type="region of interest" description="Disordered" evidence="3">
    <location>
        <begin position="817"/>
        <end position="864"/>
    </location>
</feature>
<keyword evidence="2" id="KW-0963">Cytoplasm</keyword>
<dbReference type="SUPFAM" id="SSF48371">
    <property type="entry name" value="ARM repeat"/>
    <property type="match status" value="2"/>
</dbReference>
<evidence type="ECO:0000313" key="5">
    <source>
        <dbReference type="EMBL" id="KAH3688822.1"/>
    </source>
</evidence>
<accession>A0A9P8QE69</accession>
<dbReference type="GO" id="GO:0035145">
    <property type="term" value="C:exon-exon junction complex"/>
    <property type="evidence" value="ECO:0007669"/>
    <property type="project" value="TreeGrafter"/>
</dbReference>
<dbReference type="InterPro" id="IPR003890">
    <property type="entry name" value="MIF4G-like_typ-3"/>
</dbReference>
<feature type="compositionally biased region" description="Low complexity" evidence="3">
    <location>
        <begin position="910"/>
        <end position="919"/>
    </location>
</feature>
<proteinExistence type="predicted"/>
<feature type="compositionally biased region" description="Low complexity" evidence="3">
    <location>
        <begin position="13"/>
        <end position="24"/>
    </location>
</feature>
<organism evidence="5 6">
    <name type="scientific">Wickerhamomyces pijperi</name>
    <name type="common">Yeast</name>
    <name type="synonym">Pichia pijperi</name>
    <dbReference type="NCBI Taxonomy" id="599730"/>
    <lineage>
        <taxon>Eukaryota</taxon>
        <taxon>Fungi</taxon>
        <taxon>Dikarya</taxon>
        <taxon>Ascomycota</taxon>
        <taxon>Saccharomycotina</taxon>
        <taxon>Saccharomycetes</taxon>
        <taxon>Phaffomycetales</taxon>
        <taxon>Wickerhamomycetaceae</taxon>
        <taxon>Wickerhamomyces</taxon>
    </lineage>
</organism>
<comment type="caution">
    <text evidence="5">The sequence shown here is derived from an EMBL/GenBank/DDBJ whole genome shotgun (WGS) entry which is preliminary data.</text>
</comment>
<dbReference type="GO" id="GO:0005737">
    <property type="term" value="C:cytoplasm"/>
    <property type="evidence" value="ECO:0007669"/>
    <property type="project" value="UniProtKB-SubCell"/>
</dbReference>
<feature type="region of interest" description="Disordered" evidence="3">
    <location>
        <begin position="1"/>
        <end position="24"/>
    </location>
</feature>
<dbReference type="Gene3D" id="1.25.40.180">
    <property type="match status" value="3"/>
</dbReference>
<dbReference type="EMBL" id="JAEUBG010000133">
    <property type="protein sequence ID" value="KAH3688822.1"/>
    <property type="molecule type" value="Genomic_DNA"/>
</dbReference>
<evidence type="ECO:0000256" key="1">
    <source>
        <dbReference type="ARBA" id="ARBA00004496"/>
    </source>
</evidence>
<dbReference type="Proteomes" id="UP000774326">
    <property type="component" value="Unassembled WGS sequence"/>
</dbReference>
<dbReference type="InterPro" id="IPR039762">
    <property type="entry name" value="Nmd2/UPF2"/>
</dbReference>
<sequence>MDPLRQAELSEQNLSTWTNTNTKSSSGVLDTSLKKNTSFVKKIPTSITKDRYQSILNEIATLSLNKYETEIIISVQEAILKNGVKVADIPAFVEVISALHQKFYVPNTSCFTTVLMSWFLGYFANPLPLLNSLDPKEERQKEKERVTRFRGLFRLFMELYIVKIFRTVEDLSNVGEEFPGFISKSLRTNAESGNDQDLIMIILKECLSYKMKQGITLSIATSFVKRYNESYIQTHASLQNMLKSYSEAVTIRAKSIQEKVQDLIIKRNKAQIRTGKVNEEWEVALAESSEIYECFKSACEVLCPAFGLTMPDLSIKDTNEQENEDSVIVSKDSTIWSSDEEKRFYTVFPVIPEELIQAAKEDTDANKANDMNELLASLDIASSNSEIDACVMQFWEAKLTNKASVNRLMRHMTSNRDFGRAKVYARFLKSNESFLAEVISELMGQLDQSFRSQIYHNGLNLRNIIFFSEMIKFQLVPTHVVFHKIRSLILSLTTPNNIEILTIFFETSGKLLLATQSVLMEEMLALLQEKRKSDKLSPTNRLAIANLFLLLKPPSVKSLRPKTPLTPEQQFLKILIRKELTPSNYQDVSSIINLADMADEKQAATLLKLFTKPDKISYENIPALTHILRSFPSRSFRISVIDTTVDQIITGMESNDYRMNRIRVAQVKYLSDIYLRKLIPLDVVLKVIYKLLSFGHALGYPYPPQAGNAPQGSFESELDSSDDYFRIQLLTVILTAIHPGLNQRSKKQMAKFKEVFIFFDYYIWCKIRPLPMEFEFKVRKCYELFRFEGVKSDENGGVKAAMDNLKALFESKKGAVGVVDDEEDDDDEGEEGSDSDSDSDQEETSDSEYVNEEGEEEKIDQEKEAQSAYELYERKLQLEEEKKLESQLEREFKKMVFDSMNASKGNVNDSNSSSSTSNTLNKAIGTVELPSESSSSSTASSQISLPSLSGSPALAPSIQDTNKVKFRLITKQGKVATSRELNLPSDVRFASNILEEEKRRTQEKEKINKYILGRRFDDEQDEIVRISVYDRENTGAAKGGN</sequence>
<reference evidence="5" key="1">
    <citation type="journal article" date="2021" name="Open Biol.">
        <title>Shared evolutionary footprints suggest mitochondrial oxidative damage underlies multiple complex I losses in fungi.</title>
        <authorList>
            <person name="Schikora-Tamarit M.A."/>
            <person name="Marcet-Houben M."/>
            <person name="Nosek J."/>
            <person name="Gabaldon T."/>
        </authorList>
    </citation>
    <scope>NUCLEOTIDE SEQUENCE</scope>
    <source>
        <strain evidence="5">CBS2887</strain>
    </source>
</reference>
<gene>
    <name evidence="5" type="ORF">WICPIJ_000182</name>
</gene>
<dbReference type="Pfam" id="PF04050">
    <property type="entry name" value="Upf2"/>
    <property type="match status" value="1"/>
</dbReference>
<reference evidence="5" key="2">
    <citation type="submission" date="2021-01" db="EMBL/GenBank/DDBJ databases">
        <authorList>
            <person name="Schikora-Tamarit M.A."/>
        </authorList>
    </citation>
    <scope>NUCLEOTIDE SEQUENCE</scope>
    <source>
        <strain evidence="5">CBS2887</strain>
    </source>
</reference>
<comment type="subcellular location">
    <subcellularLocation>
        <location evidence="1">Cytoplasm</location>
    </subcellularLocation>
</comment>
<dbReference type="Pfam" id="PF02854">
    <property type="entry name" value="MIF4G"/>
    <property type="match status" value="2"/>
</dbReference>
<feature type="compositionally biased region" description="Acidic residues" evidence="3">
    <location>
        <begin position="819"/>
        <end position="859"/>
    </location>
</feature>
<evidence type="ECO:0000256" key="2">
    <source>
        <dbReference type="ARBA" id="ARBA00022490"/>
    </source>
</evidence>
<keyword evidence="6" id="KW-1185">Reference proteome</keyword>
<dbReference type="InterPro" id="IPR016024">
    <property type="entry name" value="ARM-type_fold"/>
</dbReference>
<dbReference type="OrthoDB" id="27832at2759"/>
<protein>
    <recommendedName>
        <fullName evidence="4">MIF4G domain-containing protein</fullName>
    </recommendedName>
</protein>
<feature type="compositionally biased region" description="Low complexity" evidence="3">
    <location>
        <begin position="929"/>
        <end position="956"/>
    </location>
</feature>
<name>A0A9P8QE69_WICPI</name>
<evidence type="ECO:0000313" key="6">
    <source>
        <dbReference type="Proteomes" id="UP000774326"/>
    </source>
</evidence>
<dbReference type="AlphaFoldDB" id="A0A9P8QE69"/>
<dbReference type="GO" id="GO:0003723">
    <property type="term" value="F:RNA binding"/>
    <property type="evidence" value="ECO:0007669"/>
    <property type="project" value="InterPro"/>
</dbReference>
<evidence type="ECO:0000256" key="3">
    <source>
        <dbReference type="SAM" id="MobiDB-lite"/>
    </source>
</evidence>
<dbReference type="GO" id="GO:0000184">
    <property type="term" value="P:nuclear-transcribed mRNA catabolic process, nonsense-mediated decay"/>
    <property type="evidence" value="ECO:0007669"/>
    <property type="project" value="InterPro"/>
</dbReference>
<feature type="domain" description="MIF4G" evidence="4">
    <location>
        <begin position="570"/>
        <end position="788"/>
    </location>
</feature>